<dbReference type="KEGG" id="esc:Entcl_2451"/>
<keyword evidence="7" id="KW-0626">Porin</keyword>
<dbReference type="STRING" id="701347.Entcl_2451"/>
<evidence type="ECO:0000256" key="7">
    <source>
        <dbReference type="ARBA" id="ARBA00023114"/>
    </source>
</evidence>
<accession>E3G8Y1</accession>
<keyword evidence="8" id="KW-0472">Membrane</keyword>
<reference evidence="12" key="1">
    <citation type="submission" date="2010-10" db="EMBL/GenBank/DDBJ databases">
        <title>Complete sequence of Enterobacter cloacae SCF1.</title>
        <authorList>
            <consortium name="US DOE Joint Genome Institute"/>
            <person name="Lucas S."/>
            <person name="Copeland A."/>
            <person name="Lapidus A."/>
            <person name="Cheng J.-F."/>
            <person name="Bruce D."/>
            <person name="Goodwin L."/>
            <person name="Pitluck S."/>
            <person name="Davenport K."/>
            <person name="Detter J.C."/>
            <person name="Han C."/>
            <person name="Tapia R."/>
            <person name="Land M."/>
            <person name="Hauser L."/>
            <person name="Chang Y.-J."/>
            <person name="Jeffries C."/>
            <person name="Kyrpides N."/>
            <person name="Ivanova N."/>
            <person name="Mikhailova N."/>
            <person name="DeAngelis K."/>
            <person name="Arkin A.P."/>
            <person name="Chivian D."/>
            <person name="Edwards B."/>
            <person name="Woo H."/>
            <person name="Hazen T.C."/>
            <person name="Woyke T."/>
        </authorList>
    </citation>
    <scope>NUCLEOTIDE SEQUENCE [LARGE SCALE GENOMIC DNA]</scope>
    <source>
        <strain evidence="12">SCF1</strain>
    </source>
</reference>
<dbReference type="PRINTS" id="PR00182">
    <property type="entry name" value="ECOLNEIPORIN"/>
</dbReference>
<evidence type="ECO:0000256" key="9">
    <source>
        <dbReference type="ARBA" id="ARBA00023237"/>
    </source>
</evidence>
<dbReference type="PRINTS" id="PR00183">
    <property type="entry name" value="ECOLIPORIN"/>
</dbReference>
<feature type="signal peptide" evidence="10">
    <location>
        <begin position="1"/>
        <end position="21"/>
    </location>
</feature>
<dbReference type="HOGENOM" id="CLU_058202_0_0_6"/>
<dbReference type="EMBL" id="CP002272">
    <property type="protein sequence ID" value="ADO48702.1"/>
    <property type="molecule type" value="Genomic_DNA"/>
</dbReference>
<dbReference type="RefSeq" id="WP_013366438.1">
    <property type="nucleotide sequence ID" value="NC_014618.1"/>
</dbReference>
<name>E3G8Y1_ENTLS</name>
<keyword evidence="10" id="KW-0732">Signal</keyword>
<dbReference type="GO" id="GO:0046930">
    <property type="term" value="C:pore complex"/>
    <property type="evidence" value="ECO:0007669"/>
    <property type="project" value="UniProtKB-KW"/>
</dbReference>
<evidence type="ECO:0000313" key="11">
    <source>
        <dbReference type="EMBL" id="ADO48702.1"/>
    </source>
</evidence>
<dbReference type="Gene3D" id="2.40.160.10">
    <property type="entry name" value="Porin"/>
    <property type="match status" value="1"/>
</dbReference>
<keyword evidence="3" id="KW-0813">Transport</keyword>
<evidence type="ECO:0000256" key="2">
    <source>
        <dbReference type="ARBA" id="ARBA00007539"/>
    </source>
</evidence>
<evidence type="ECO:0000313" key="12">
    <source>
        <dbReference type="Proteomes" id="UP000006872"/>
    </source>
</evidence>
<evidence type="ECO:0000256" key="8">
    <source>
        <dbReference type="ARBA" id="ARBA00023136"/>
    </source>
</evidence>
<evidence type="ECO:0000256" key="5">
    <source>
        <dbReference type="ARBA" id="ARBA00022692"/>
    </source>
</evidence>
<evidence type="ECO:0000256" key="6">
    <source>
        <dbReference type="ARBA" id="ARBA00023065"/>
    </source>
</evidence>
<evidence type="ECO:0000256" key="10">
    <source>
        <dbReference type="SAM" id="SignalP"/>
    </source>
</evidence>
<gene>
    <name evidence="11" type="ordered locus">Entcl_2451</name>
</gene>
<dbReference type="Proteomes" id="UP000006872">
    <property type="component" value="Chromosome"/>
</dbReference>
<dbReference type="SUPFAM" id="SSF56935">
    <property type="entry name" value="Porins"/>
    <property type="match status" value="1"/>
</dbReference>
<evidence type="ECO:0000256" key="4">
    <source>
        <dbReference type="ARBA" id="ARBA00022452"/>
    </source>
</evidence>
<dbReference type="NCBIfam" id="NF007841">
    <property type="entry name" value="PRK10554.1"/>
    <property type="match status" value="1"/>
</dbReference>
<keyword evidence="6" id="KW-0406">Ion transport</keyword>
<dbReference type="PANTHER" id="PTHR34501:SF1">
    <property type="entry name" value="OUTER MEMBRANE PORIN C"/>
    <property type="match status" value="1"/>
</dbReference>
<dbReference type="eggNOG" id="COG3203">
    <property type="taxonomic scope" value="Bacteria"/>
</dbReference>
<dbReference type="InterPro" id="IPR001897">
    <property type="entry name" value="Porin_gammaproteobac"/>
</dbReference>
<dbReference type="InterPro" id="IPR050298">
    <property type="entry name" value="Gram-neg_bact_OMP"/>
</dbReference>
<proteinExistence type="inferred from homology"/>
<comment type="similarity">
    <text evidence="2">Belongs to the Gram-negative porin family.</text>
</comment>
<dbReference type="InterPro" id="IPR001702">
    <property type="entry name" value="Porin_Gram-ve"/>
</dbReference>
<dbReference type="GO" id="GO:0015288">
    <property type="term" value="F:porin activity"/>
    <property type="evidence" value="ECO:0007669"/>
    <property type="project" value="UniProtKB-KW"/>
</dbReference>
<dbReference type="AlphaFoldDB" id="E3G8Y1"/>
<dbReference type="InterPro" id="IPR033900">
    <property type="entry name" value="Gram_neg_porin_domain"/>
</dbReference>
<dbReference type="GO" id="GO:0034220">
    <property type="term" value="P:monoatomic ion transmembrane transport"/>
    <property type="evidence" value="ECO:0007669"/>
    <property type="project" value="InterPro"/>
</dbReference>
<reference evidence="11 12" key="2">
    <citation type="journal article" date="2011" name="Stand. Genomic Sci.">
        <title>Complete genome sequence of 'Enterobacter lignolyticus' SCF1.</title>
        <authorList>
            <person name="Deangelis K.M."/>
            <person name="D'Haeseleer P."/>
            <person name="Chivian D."/>
            <person name="Fortney J.L."/>
            <person name="Khudyakov J."/>
            <person name="Simmons B."/>
            <person name="Woo H."/>
            <person name="Arkin A.P."/>
            <person name="Davenport K.W."/>
            <person name="Goodwin L."/>
            <person name="Chen A."/>
            <person name="Ivanova N."/>
            <person name="Kyrpides N.C."/>
            <person name="Mavromatis K."/>
            <person name="Woyke T."/>
            <person name="Hazen T.C."/>
        </authorList>
    </citation>
    <scope>NUCLEOTIDE SEQUENCE [LARGE SCALE GENOMIC DNA]</scope>
    <source>
        <strain evidence="11 12">SCF1</strain>
    </source>
</reference>
<keyword evidence="9" id="KW-0998">Cell outer membrane</keyword>
<comment type="subcellular location">
    <subcellularLocation>
        <location evidence="1">Cell outer membrane</location>
        <topology evidence="1">Multi-pass membrane protein</topology>
    </subcellularLocation>
</comment>
<dbReference type="GO" id="GO:0009279">
    <property type="term" value="C:cell outer membrane"/>
    <property type="evidence" value="ECO:0007669"/>
    <property type="project" value="UniProtKB-SubCell"/>
</dbReference>
<keyword evidence="4" id="KW-1134">Transmembrane beta strand</keyword>
<keyword evidence="12" id="KW-1185">Reference proteome</keyword>
<evidence type="ECO:0000256" key="3">
    <source>
        <dbReference type="ARBA" id="ARBA00022448"/>
    </source>
</evidence>
<keyword evidence="5" id="KW-0812">Transmembrane</keyword>
<feature type="chain" id="PRO_5003169226" evidence="10">
    <location>
        <begin position="22"/>
        <end position="372"/>
    </location>
</feature>
<sequence length="372" mass="40520">MKASVLSLLLPALLASATAGAAEIYNKNGNKLDLYGFINGMHYFSDDPGSNGDKTYMRFGFKGQTQVSDDVVGFGRWEYQVQGNQAESSSTAFTRYAYAGVKFWGTSSFDYGRNTGVLYDAAAYTDMQPEFDAGTYGSDQFLFKRGNGIATYRNSDFFGLVDGLKLALQYQGKNDSGAAEAGTRSVLTQNGDGYGASLSYDFNSGISVAGAFFNSNRTDEQNMAPGIMGGGNKAEGYTAAIKYNANNLYLAAMYTQAYNAAKFGSTKGTAYGFANESQAVELYAGYTFESGWVPFIAYNQTRGNNLGTDIKGNSYDTEDLVKFVDLGFTYNFNKNMQTYVDYKINLLDNNTFTQNAGIMTDNVLAVSLKYVF</sequence>
<dbReference type="Pfam" id="PF00267">
    <property type="entry name" value="Porin_1"/>
    <property type="match status" value="1"/>
</dbReference>
<evidence type="ECO:0000256" key="1">
    <source>
        <dbReference type="ARBA" id="ARBA00004571"/>
    </source>
</evidence>
<dbReference type="PANTHER" id="PTHR34501">
    <property type="entry name" value="PROTEIN YDDL-RELATED"/>
    <property type="match status" value="1"/>
</dbReference>
<protein>
    <submittedName>
        <fullName evidence="11">Porin Gram-negative type</fullName>
    </submittedName>
</protein>
<dbReference type="CDD" id="cd00342">
    <property type="entry name" value="gram_neg_porins"/>
    <property type="match status" value="1"/>
</dbReference>
<organism evidence="11 12">
    <name type="scientific">Enterobacter lignolyticus (strain SCF1)</name>
    <dbReference type="NCBI Taxonomy" id="701347"/>
    <lineage>
        <taxon>Bacteria</taxon>
        <taxon>Pseudomonadati</taxon>
        <taxon>Pseudomonadota</taxon>
        <taxon>Gammaproteobacteria</taxon>
        <taxon>Enterobacterales</taxon>
        <taxon>Enterobacteriaceae</taxon>
        <taxon>Pluralibacter</taxon>
    </lineage>
</organism>
<dbReference type="InterPro" id="IPR023614">
    <property type="entry name" value="Porin_dom_sf"/>
</dbReference>